<protein>
    <submittedName>
        <fullName evidence="6">Transglycosylase</fullName>
    </submittedName>
</protein>
<organism evidence="6 7">
    <name type="scientific">Mycolicibacterium moriokaense</name>
    <dbReference type="NCBI Taxonomy" id="39691"/>
    <lineage>
        <taxon>Bacteria</taxon>
        <taxon>Bacillati</taxon>
        <taxon>Actinomycetota</taxon>
        <taxon>Actinomycetes</taxon>
        <taxon>Mycobacteriales</taxon>
        <taxon>Mycobacteriaceae</taxon>
        <taxon>Mycolicibacterium</taxon>
    </lineage>
</organism>
<feature type="region of interest" description="Disordered" evidence="3">
    <location>
        <begin position="106"/>
        <end position="133"/>
    </location>
</feature>
<dbReference type="AlphaFoldDB" id="A0AAD1HBC7"/>
<dbReference type="KEGG" id="mmor:MMOR_26210"/>
<accession>A0AAD1HBC7</accession>
<proteinExistence type="inferred from homology"/>
<evidence type="ECO:0000256" key="4">
    <source>
        <dbReference type="SAM" id="SignalP"/>
    </source>
</evidence>
<dbReference type="SUPFAM" id="SSF53955">
    <property type="entry name" value="Lysozyme-like"/>
    <property type="match status" value="1"/>
</dbReference>
<dbReference type="RefSeq" id="WP_083150160.1">
    <property type="nucleotide sequence ID" value="NZ_AP022560.1"/>
</dbReference>
<dbReference type="InterPro" id="IPR010618">
    <property type="entry name" value="RPF"/>
</dbReference>
<feature type="signal peptide" evidence="4">
    <location>
        <begin position="1"/>
        <end position="34"/>
    </location>
</feature>
<evidence type="ECO:0000313" key="6">
    <source>
        <dbReference type="EMBL" id="BBX01685.1"/>
    </source>
</evidence>
<dbReference type="CDD" id="cd13925">
    <property type="entry name" value="RPF"/>
    <property type="match status" value="1"/>
</dbReference>
<feature type="compositionally biased region" description="Low complexity" evidence="3">
    <location>
        <begin position="121"/>
        <end position="133"/>
    </location>
</feature>
<sequence>MKIRKAVTKGLMAAVISGAMVIVGMALSTATANADSVNWDAIAECESGGNWNINTGNGHFGGLQFKQATWTANGGVGNPAHASRAEQIRVAENVLRTQGLKAWPKCGPRGAQPAIWRNPGTSMPSMPATTASSSMPASTATGCASMPSSGLFGFINPRQMCTALLNPMGTLATTR</sequence>
<reference evidence="6 7" key="1">
    <citation type="journal article" date="2019" name="Emerg. Microbes Infect.">
        <title>Comprehensive subspecies identification of 175 nontuberculous mycobacteria species based on 7547 genomic profiles.</title>
        <authorList>
            <person name="Matsumoto Y."/>
            <person name="Kinjo T."/>
            <person name="Motooka D."/>
            <person name="Nabeya D."/>
            <person name="Jung N."/>
            <person name="Uechi K."/>
            <person name="Horii T."/>
            <person name="Iida T."/>
            <person name="Fujita J."/>
            <person name="Nakamura S."/>
        </authorList>
    </citation>
    <scope>NUCLEOTIDE SEQUENCE [LARGE SCALE GENOMIC DNA]</scope>
    <source>
        <strain evidence="6 7">JCM 6375</strain>
    </source>
</reference>
<keyword evidence="2" id="KW-0378">Hydrolase</keyword>
<keyword evidence="4" id="KW-0732">Signal</keyword>
<dbReference type="GO" id="GO:0016787">
    <property type="term" value="F:hydrolase activity"/>
    <property type="evidence" value="ECO:0007669"/>
    <property type="project" value="UniProtKB-KW"/>
</dbReference>
<dbReference type="Pfam" id="PF06737">
    <property type="entry name" value="Transglycosylas"/>
    <property type="match status" value="1"/>
</dbReference>
<feature type="chain" id="PRO_5042255645" evidence="4">
    <location>
        <begin position="35"/>
        <end position="175"/>
    </location>
</feature>
<evidence type="ECO:0000256" key="1">
    <source>
        <dbReference type="ARBA" id="ARBA00010830"/>
    </source>
</evidence>
<dbReference type="Proteomes" id="UP000466681">
    <property type="component" value="Chromosome"/>
</dbReference>
<dbReference type="InterPro" id="IPR023346">
    <property type="entry name" value="Lysozyme-like_dom_sf"/>
</dbReference>
<dbReference type="EMBL" id="AP022560">
    <property type="protein sequence ID" value="BBX01685.1"/>
    <property type="molecule type" value="Genomic_DNA"/>
</dbReference>
<gene>
    <name evidence="6" type="ORF">MMOR_26210</name>
</gene>
<feature type="domain" description="Resuscitation-promoting factor core lysozyme-like" evidence="5">
    <location>
        <begin position="34"/>
        <end position="106"/>
    </location>
</feature>
<evidence type="ECO:0000256" key="2">
    <source>
        <dbReference type="ARBA" id="ARBA00022801"/>
    </source>
</evidence>
<evidence type="ECO:0000259" key="5">
    <source>
        <dbReference type="Pfam" id="PF06737"/>
    </source>
</evidence>
<evidence type="ECO:0000256" key="3">
    <source>
        <dbReference type="SAM" id="MobiDB-lite"/>
    </source>
</evidence>
<keyword evidence="7" id="KW-1185">Reference proteome</keyword>
<comment type="similarity">
    <text evidence="1">Belongs to the transglycosylase family. Rpf subfamily.</text>
</comment>
<dbReference type="Gene3D" id="1.10.530.10">
    <property type="match status" value="1"/>
</dbReference>
<evidence type="ECO:0000313" key="7">
    <source>
        <dbReference type="Proteomes" id="UP000466681"/>
    </source>
</evidence>
<name>A0AAD1HBC7_9MYCO</name>